<keyword evidence="4" id="KW-1185">Reference proteome</keyword>
<evidence type="ECO:0000313" key="3">
    <source>
        <dbReference type="EMBL" id="RHZ49022.1"/>
    </source>
</evidence>
<feature type="domain" description="Phospholipid/glycerol acyltransferase" evidence="2">
    <location>
        <begin position="39"/>
        <end position="179"/>
    </location>
</feature>
<dbReference type="Pfam" id="PF01553">
    <property type="entry name" value="Acyltransferase"/>
    <property type="match status" value="1"/>
</dbReference>
<feature type="transmembrane region" description="Helical" evidence="1">
    <location>
        <begin position="393"/>
        <end position="412"/>
    </location>
</feature>
<dbReference type="GO" id="GO:0008654">
    <property type="term" value="P:phospholipid biosynthetic process"/>
    <property type="evidence" value="ECO:0007669"/>
    <property type="project" value="TreeGrafter"/>
</dbReference>
<gene>
    <name evidence="3" type="ORF">Glove_535g47</name>
</gene>
<keyword evidence="1" id="KW-0812">Transmembrane</keyword>
<evidence type="ECO:0000259" key="2">
    <source>
        <dbReference type="SMART" id="SM00563"/>
    </source>
</evidence>
<dbReference type="InterPro" id="IPR052744">
    <property type="entry name" value="GPAT/DAPAT"/>
</dbReference>
<dbReference type="SUPFAM" id="SSF69593">
    <property type="entry name" value="Glycerol-3-phosphate (1)-acyltransferase"/>
    <property type="match status" value="1"/>
</dbReference>
<reference evidence="3 4" key="1">
    <citation type="submission" date="2018-08" db="EMBL/GenBank/DDBJ databases">
        <title>Genome and evolution of the arbuscular mycorrhizal fungus Diversispora epigaea (formerly Glomus versiforme) and its bacterial endosymbionts.</title>
        <authorList>
            <person name="Sun X."/>
            <person name="Fei Z."/>
            <person name="Harrison M."/>
        </authorList>
    </citation>
    <scope>NUCLEOTIDE SEQUENCE [LARGE SCALE GENOMIC DNA]</scope>
    <source>
        <strain evidence="3 4">IT104</strain>
    </source>
</reference>
<dbReference type="EMBL" id="PQFF01000457">
    <property type="protein sequence ID" value="RHZ49022.1"/>
    <property type="molecule type" value="Genomic_DNA"/>
</dbReference>
<evidence type="ECO:0000313" key="4">
    <source>
        <dbReference type="Proteomes" id="UP000266861"/>
    </source>
</evidence>
<dbReference type="OrthoDB" id="5567124at2759"/>
<protein>
    <recommendedName>
        <fullName evidence="2">Phospholipid/glycerol acyltransferase domain-containing protein</fullName>
    </recommendedName>
</protein>
<dbReference type="GO" id="GO:0016287">
    <property type="term" value="F:glycerone-phosphate O-acyltransferase activity"/>
    <property type="evidence" value="ECO:0007669"/>
    <property type="project" value="TreeGrafter"/>
</dbReference>
<keyword evidence="1" id="KW-0472">Membrane</keyword>
<sequence length="489" mass="56880">MPFGISYDIISTLSRWGIHGFYREIRIMGCENVPKEGPLIVCCTHNNMVVDPAVLATTFPHKRKIHLWAKNSLFFNKIFNYILYNSGVVPVDRTTKNNQALFSATFEVLQKGEIVAVFPEGTSHSESRLLEFKDGASWAALEYPAYLDEESKKSFNKENKKKQKEPMFTNIIPCGITYVQKSKYRSLVIVAYGRQIQVEPYIKDFEIDKRTTVKKLTKHIQTEMEKLTINAPNWEISNAATMTRLLLFSDDKLLSLEDFVRTTQSLINFYTNTTSDEVTSLKTSLNQYKTALDDFSLLNADIKRYEKHILSIPRAFYTLIYELFTFFIQLPFFLPGIIFHWPIYVLGKISVKFEKYEESIAQNKIMLGLTWLIISYTTLFFILWISLFFTSSGFVLGAGVVFMFAWYHNTFVDSHYDKFKELIASFRLFTALSNGKGSRSRELVEGLVMKRRQCLDELTRISKEYRSKSDDLRSVMEFSEKEYYSNEKK</sequence>
<comment type="caution">
    <text evidence="3">The sequence shown here is derived from an EMBL/GenBank/DDBJ whole genome shotgun (WGS) entry which is preliminary data.</text>
</comment>
<dbReference type="PANTHER" id="PTHR31605:SF0">
    <property type="entry name" value="GLYCEROL-3-PHOSPHATE O-ACYLTRANSFERASE 1"/>
    <property type="match status" value="1"/>
</dbReference>
<dbReference type="SMART" id="SM00563">
    <property type="entry name" value="PlsC"/>
    <property type="match status" value="1"/>
</dbReference>
<dbReference type="GO" id="GO:0004366">
    <property type="term" value="F:glycerol-3-phosphate O-acyltransferase activity"/>
    <property type="evidence" value="ECO:0007669"/>
    <property type="project" value="TreeGrafter"/>
</dbReference>
<name>A0A397GDB3_9GLOM</name>
<dbReference type="Proteomes" id="UP000266861">
    <property type="component" value="Unassembled WGS sequence"/>
</dbReference>
<evidence type="ECO:0000256" key="1">
    <source>
        <dbReference type="SAM" id="Phobius"/>
    </source>
</evidence>
<dbReference type="CDD" id="cd07992">
    <property type="entry name" value="LPLAT_AAK14816-like"/>
    <property type="match status" value="1"/>
</dbReference>
<keyword evidence="1" id="KW-1133">Transmembrane helix</keyword>
<accession>A0A397GDB3</accession>
<dbReference type="InterPro" id="IPR002123">
    <property type="entry name" value="Plipid/glycerol_acylTrfase"/>
</dbReference>
<feature type="transmembrane region" description="Helical" evidence="1">
    <location>
        <begin position="365"/>
        <end position="387"/>
    </location>
</feature>
<dbReference type="STRING" id="1348612.A0A397GDB3"/>
<feature type="transmembrane region" description="Helical" evidence="1">
    <location>
        <begin position="319"/>
        <end position="344"/>
    </location>
</feature>
<organism evidence="3 4">
    <name type="scientific">Diversispora epigaea</name>
    <dbReference type="NCBI Taxonomy" id="1348612"/>
    <lineage>
        <taxon>Eukaryota</taxon>
        <taxon>Fungi</taxon>
        <taxon>Fungi incertae sedis</taxon>
        <taxon>Mucoromycota</taxon>
        <taxon>Glomeromycotina</taxon>
        <taxon>Glomeromycetes</taxon>
        <taxon>Diversisporales</taxon>
        <taxon>Diversisporaceae</taxon>
        <taxon>Diversispora</taxon>
    </lineage>
</organism>
<dbReference type="PANTHER" id="PTHR31605">
    <property type="entry name" value="GLYCEROL-3-PHOSPHATE O-ACYLTRANSFERASE 1"/>
    <property type="match status" value="1"/>
</dbReference>
<proteinExistence type="predicted"/>
<dbReference type="AlphaFoldDB" id="A0A397GDB3"/>